<gene>
    <name evidence="2" type="ORF">ESZ91_06820</name>
</gene>
<dbReference type="InterPro" id="IPR036237">
    <property type="entry name" value="Xyl_isomerase-like_sf"/>
</dbReference>
<keyword evidence="2" id="KW-0413">Isomerase</keyword>
<dbReference type="Gene3D" id="3.20.20.150">
    <property type="entry name" value="Divalent-metal-dependent TIM barrel enzymes"/>
    <property type="match status" value="1"/>
</dbReference>
<dbReference type="GO" id="GO:0016853">
    <property type="term" value="F:isomerase activity"/>
    <property type="evidence" value="ECO:0007669"/>
    <property type="project" value="UniProtKB-KW"/>
</dbReference>
<reference evidence="2 3" key="1">
    <citation type="journal article" date="2019" name="Gut">
        <title>Antibiotics-induced monodominance of a novel gut bacterial order.</title>
        <authorList>
            <person name="Hildebrand F."/>
            <person name="Moitinho-Silva L."/>
            <person name="Blasche S."/>
            <person name="Jahn M.T."/>
            <person name="Gossmann T.I."/>
            <person name="Heuerta-Cepas J."/>
            <person name="Hercog R."/>
            <person name="Luetge M."/>
            <person name="Bahram M."/>
            <person name="Pryszlak A."/>
            <person name="Alves R.J."/>
            <person name="Waszak S.M."/>
            <person name="Zhu A."/>
            <person name="Ye L."/>
            <person name="Costea P.I."/>
            <person name="Aalvink S."/>
            <person name="Belzer C."/>
            <person name="Forslund S.K."/>
            <person name="Sunagawa S."/>
            <person name="Hentschel U."/>
            <person name="Merten C."/>
            <person name="Patil K.R."/>
            <person name="Benes V."/>
            <person name="Bork P."/>
        </authorList>
    </citation>
    <scope>NUCLEOTIDE SEQUENCE [LARGE SCALE GENOMIC DNA]</scope>
    <source>
        <strain evidence="2 3">HDS1380</strain>
    </source>
</reference>
<dbReference type="Pfam" id="PF01261">
    <property type="entry name" value="AP_endonuc_2"/>
    <property type="match status" value="1"/>
</dbReference>
<dbReference type="InterPro" id="IPR050312">
    <property type="entry name" value="IolE/XylAMocC-like"/>
</dbReference>
<evidence type="ECO:0000313" key="3">
    <source>
        <dbReference type="Proteomes" id="UP000291269"/>
    </source>
</evidence>
<dbReference type="RefSeq" id="WP_129225459.1">
    <property type="nucleotide sequence ID" value="NZ_SDOZ01000002.1"/>
</dbReference>
<dbReference type="PANTHER" id="PTHR12110:SF41">
    <property type="entry name" value="INOSOSE DEHYDRATASE"/>
    <property type="match status" value="1"/>
</dbReference>
<name>A0A4Q2KDK4_9FIRM</name>
<sequence length="284" mass="30813">MKFGAITDCLKQPTLREAIAAAAALKLDGVQIYATTGEFSPENLTEADKTYYKTLLAEHDLCVSALCGDMGGFGFEIEKDNAARIEKTKRIVDLAAEFGTNTVTTHIGVIPADERDPRYRVMLNALTACGLYAKSRGVTLAVETGPEKAATLKKFVERTEGGVGVNLDPANFVMVTAQDPAEAVYLLKEYIVHTHLKDGRKLDSAQTPEEVYHAFALGGVEALNACDGFEELPIGKGDVDWKAYLRALKDVGYSGFLTVEREAGENPLEDIAAGLEFIRALMRT</sequence>
<feature type="domain" description="Xylose isomerase-like TIM barrel" evidence="1">
    <location>
        <begin position="19"/>
        <end position="280"/>
    </location>
</feature>
<dbReference type="PANTHER" id="PTHR12110">
    <property type="entry name" value="HYDROXYPYRUVATE ISOMERASE"/>
    <property type="match status" value="1"/>
</dbReference>
<dbReference type="EMBL" id="SDOZ01000002">
    <property type="protein sequence ID" value="RXZ62099.1"/>
    <property type="molecule type" value="Genomic_DNA"/>
</dbReference>
<organism evidence="2 3">
    <name type="scientific">Candidatus Borkfalkia ceftriaxoniphila</name>
    <dbReference type="NCBI Taxonomy" id="2508949"/>
    <lineage>
        <taxon>Bacteria</taxon>
        <taxon>Bacillati</taxon>
        <taxon>Bacillota</taxon>
        <taxon>Clostridia</taxon>
        <taxon>Christensenellales</taxon>
        <taxon>Christensenellaceae</taxon>
        <taxon>Candidatus Borkfalkia</taxon>
    </lineage>
</organism>
<dbReference type="OrthoDB" id="3185623at2"/>
<dbReference type="InterPro" id="IPR013022">
    <property type="entry name" value="Xyl_isomerase-like_TIM-brl"/>
</dbReference>
<keyword evidence="3" id="KW-1185">Reference proteome</keyword>
<comment type="caution">
    <text evidence="2">The sequence shown here is derived from an EMBL/GenBank/DDBJ whole genome shotgun (WGS) entry which is preliminary data.</text>
</comment>
<evidence type="ECO:0000259" key="1">
    <source>
        <dbReference type="Pfam" id="PF01261"/>
    </source>
</evidence>
<dbReference type="AlphaFoldDB" id="A0A4Q2KDK4"/>
<accession>A0A4Q2KDK4</accession>
<evidence type="ECO:0000313" key="2">
    <source>
        <dbReference type="EMBL" id="RXZ62099.1"/>
    </source>
</evidence>
<proteinExistence type="predicted"/>
<protein>
    <submittedName>
        <fullName evidence="2">Sugar phosphate isomerase/epimerase</fullName>
    </submittedName>
</protein>
<dbReference type="Proteomes" id="UP000291269">
    <property type="component" value="Unassembled WGS sequence"/>
</dbReference>
<dbReference type="SUPFAM" id="SSF51658">
    <property type="entry name" value="Xylose isomerase-like"/>
    <property type="match status" value="1"/>
</dbReference>